<dbReference type="PANTHER" id="PTHR42928">
    <property type="entry name" value="TRICARBOXYLATE-BINDING PROTEIN"/>
    <property type="match status" value="1"/>
</dbReference>
<evidence type="ECO:0000256" key="2">
    <source>
        <dbReference type="SAM" id="SignalP"/>
    </source>
</evidence>
<dbReference type="InterPro" id="IPR005064">
    <property type="entry name" value="BUG"/>
</dbReference>
<dbReference type="Proteomes" id="UP000537862">
    <property type="component" value="Unassembled WGS sequence"/>
</dbReference>
<dbReference type="AlphaFoldDB" id="A0A849P6H5"/>
<evidence type="ECO:0000256" key="1">
    <source>
        <dbReference type="ARBA" id="ARBA00006987"/>
    </source>
</evidence>
<dbReference type="EMBL" id="JABGBN010000001">
    <property type="protein sequence ID" value="NOL50597.1"/>
    <property type="molecule type" value="Genomic_DNA"/>
</dbReference>
<keyword evidence="2" id="KW-0732">Signal</keyword>
<comment type="similarity">
    <text evidence="1">Belongs to the UPF0065 (bug) family.</text>
</comment>
<dbReference type="Gene3D" id="3.40.190.10">
    <property type="entry name" value="Periplasmic binding protein-like II"/>
    <property type="match status" value="1"/>
</dbReference>
<dbReference type="Pfam" id="PF03401">
    <property type="entry name" value="TctC"/>
    <property type="match status" value="1"/>
</dbReference>
<dbReference type="InterPro" id="IPR042100">
    <property type="entry name" value="Bug_dom1"/>
</dbReference>
<proteinExistence type="inferred from homology"/>
<protein>
    <submittedName>
        <fullName evidence="3">Tripartite tricarboxylate transporter substrate binding protein BugE</fullName>
    </submittedName>
</protein>
<dbReference type="PIRSF" id="PIRSF017082">
    <property type="entry name" value="YflP"/>
    <property type="match status" value="1"/>
</dbReference>
<sequence length="325" mass="34969">MKKTLFKMAAVATLFTPFVSSVALATYPEQPIRIIVPFAPGGSTDIVTRIVSTKMSEYLEQPIVVENKAGAGGAVGAQEAARAKPDGYTLSAATVSSMAVNPNCKPTGLGYDPFKDFSPVTNFANVPNVVSVHPSFQAKDLNEFIKRLKDNPNKFSYGSAGQCSISHLFGEAFRQATDTDITHAPYRGAGPAVADAVAGHIEILFDNLPSSFPQIQAQKLRALAIAWPERLKDLPDVPTFKELGYAQLNQPSWYGLLAPANTPKEVIDTLHQAAAKALQDPAVKEALLKQGAFASGNTPEEFAKEIKAQFDWAHKVVSEGKLKLQ</sequence>
<name>A0A849P6H5_9BURK</name>
<accession>A0A849P6H5</accession>
<comment type="caution">
    <text evidence="3">The sequence shown here is derived from an EMBL/GenBank/DDBJ whole genome shotgun (WGS) entry which is preliminary data.</text>
</comment>
<evidence type="ECO:0000313" key="3">
    <source>
        <dbReference type="EMBL" id="NOL50597.1"/>
    </source>
</evidence>
<feature type="chain" id="PRO_5032687291" evidence="2">
    <location>
        <begin position="26"/>
        <end position="325"/>
    </location>
</feature>
<organism evidence="3 4">
    <name type="scientific">Pelistega suis</name>
    <dbReference type="NCBI Taxonomy" id="1631957"/>
    <lineage>
        <taxon>Bacteria</taxon>
        <taxon>Pseudomonadati</taxon>
        <taxon>Pseudomonadota</taxon>
        <taxon>Betaproteobacteria</taxon>
        <taxon>Burkholderiales</taxon>
        <taxon>Alcaligenaceae</taxon>
        <taxon>Pelistega</taxon>
    </lineage>
</organism>
<gene>
    <name evidence="3" type="ORF">HKX39_00205</name>
</gene>
<dbReference type="Gene3D" id="3.40.190.150">
    <property type="entry name" value="Bordetella uptake gene, domain 1"/>
    <property type="match status" value="1"/>
</dbReference>
<evidence type="ECO:0000313" key="4">
    <source>
        <dbReference type="Proteomes" id="UP000537862"/>
    </source>
</evidence>
<dbReference type="CDD" id="cd13577">
    <property type="entry name" value="PBP2_BugE_Glu"/>
    <property type="match status" value="1"/>
</dbReference>
<dbReference type="RefSeq" id="WP_171679308.1">
    <property type="nucleotide sequence ID" value="NZ_JABGBN010000001.1"/>
</dbReference>
<dbReference type="SUPFAM" id="SSF53850">
    <property type="entry name" value="Periplasmic binding protein-like II"/>
    <property type="match status" value="1"/>
</dbReference>
<keyword evidence="4" id="KW-1185">Reference proteome</keyword>
<reference evidence="3 4" key="1">
    <citation type="submission" date="2020-05" db="EMBL/GenBank/DDBJ databases">
        <authorList>
            <person name="Niu N."/>
        </authorList>
    </citation>
    <scope>NUCLEOTIDE SEQUENCE [LARGE SCALE GENOMIC DNA]</scope>
    <source>
        <strain evidence="3 4">3340-03</strain>
    </source>
</reference>
<feature type="signal peptide" evidence="2">
    <location>
        <begin position="1"/>
        <end position="25"/>
    </location>
</feature>
<dbReference type="PANTHER" id="PTHR42928:SF5">
    <property type="entry name" value="BLR1237 PROTEIN"/>
    <property type="match status" value="1"/>
</dbReference>